<dbReference type="AlphaFoldDB" id="A0A6A7BF12"/>
<dbReference type="InterPro" id="IPR000182">
    <property type="entry name" value="GNAT_dom"/>
</dbReference>
<protein>
    <recommendedName>
        <fullName evidence="1">N-acetyltransferase domain-containing protein</fullName>
    </recommendedName>
</protein>
<organism evidence="2 3">
    <name type="scientific">Plenodomus tracheiphilus IPT5</name>
    <dbReference type="NCBI Taxonomy" id="1408161"/>
    <lineage>
        <taxon>Eukaryota</taxon>
        <taxon>Fungi</taxon>
        <taxon>Dikarya</taxon>
        <taxon>Ascomycota</taxon>
        <taxon>Pezizomycotina</taxon>
        <taxon>Dothideomycetes</taxon>
        <taxon>Pleosporomycetidae</taxon>
        <taxon>Pleosporales</taxon>
        <taxon>Pleosporineae</taxon>
        <taxon>Leptosphaeriaceae</taxon>
        <taxon>Plenodomus</taxon>
    </lineage>
</organism>
<dbReference type="Pfam" id="PF00583">
    <property type="entry name" value="Acetyltransf_1"/>
    <property type="match status" value="1"/>
</dbReference>
<dbReference type="InterPro" id="IPR016181">
    <property type="entry name" value="Acyl_CoA_acyltransferase"/>
</dbReference>
<dbReference type="Proteomes" id="UP000799423">
    <property type="component" value="Unassembled WGS sequence"/>
</dbReference>
<dbReference type="OrthoDB" id="2821191at2759"/>
<reference evidence="2" key="1">
    <citation type="submission" date="2020-01" db="EMBL/GenBank/DDBJ databases">
        <authorList>
            <consortium name="DOE Joint Genome Institute"/>
            <person name="Haridas S."/>
            <person name="Albert R."/>
            <person name="Binder M."/>
            <person name="Bloem J."/>
            <person name="Labutti K."/>
            <person name="Salamov A."/>
            <person name="Andreopoulos B."/>
            <person name="Baker S.E."/>
            <person name="Barry K."/>
            <person name="Bills G."/>
            <person name="Bluhm B.H."/>
            <person name="Cannon C."/>
            <person name="Castanera R."/>
            <person name="Culley D.E."/>
            <person name="Daum C."/>
            <person name="Ezra D."/>
            <person name="Gonzalez J.B."/>
            <person name="Henrissat B."/>
            <person name="Kuo A."/>
            <person name="Liang C."/>
            <person name="Lipzen A."/>
            <person name="Lutzoni F."/>
            <person name="Magnuson J."/>
            <person name="Mondo S."/>
            <person name="Nolan M."/>
            <person name="Ohm R."/>
            <person name="Pangilinan J."/>
            <person name="Park H.-J."/>
            <person name="Ramirez L."/>
            <person name="Alfaro M."/>
            <person name="Sun H."/>
            <person name="Tritt A."/>
            <person name="Yoshinaga Y."/>
            <person name="Zwiers L.-H."/>
            <person name="Turgeon B.G."/>
            <person name="Goodwin S.B."/>
            <person name="Spatafora J.W."/>
            <person name="Crous P.W."/>
            <person name="Grigoriev I.V."/>
        </authorList>
    </citation>
    <scope>NUCLEOTIDE SEQUENCE</scope>
    <source>
        <strain evidence="2">IPT5</strain>
    </source>
</reference>
<sequence length="224" mass="24713">MPTFNIRDEALPEDAVFILEVFDSALPHLASIGSERQWGTEPRSTQEAFVERIRTAVKKAQSGTSSHDAVFIAEVSVENDLEPVPGRVRRDESGQQMLKVAGSIVQGSFPSYILEQPNLEALVQKAVERADCIYLGALVSDFRVGVLRKGAGSVLLQRVKQYALETGTAAVYLDCWAGNEEGLVGFYKSQGFVPVDDFHAKKEDGSIWHGKLMRMDIDQSNSHE</sequence>
<evidence type="ECO:0000313" key="2">
    <source>
        <dbReference type="EMBL" id="KAF2853075.1"/>
    </source>
</evidence>
<evidence type="ECO:0000259" key="1">
    <source>
        <dbReference type="PROSITE" id="PS51186"/>
    </source>
</evidence>
<dbReference type="SUPFAM" id="SSF55729">
    <property type="entry name" value="Acyl-CoA N-acyltransferases (Nat)"/>
    <property type="match status" value="2"/>
</dbReference>
<keyword evidence="3" id="KW-1185">Reference proteome</keyword>
<dbReference type="Gene3D" id="3.40.630.30">
    <property type="match status" value="1"/>
</dbReference>
<dbReference type="PROSITE" id="PS51186">
    <property type="entry name" value="GNAT"/>
    <property type="match status" value="1"/>
</dbReference>
<feature type="domain" description="N-acetyltransferase" evidence="1">
    <location>
        <begin position="70"/>
        <end position="218"/>
    </location>
</feature>
<proteinExistence type="predicted"/>
<dbReference type="EMBL" id="MU006296">
    <property type="protein sequence ID" value="KAF2853075.1"/>
    <property type="molecule type" value="Genomic_DNA"/>
</dbReference>
<name>A0A6A7BF12_9PLEO</name>
<evidence type="ECO:0000313" key="3">
    <source>
        <dbReference type="Proteomes" id="UP000799423"/>
    </source>
</evidence>
<dbReference type="GO" id="GO:0016747">
    <property type="term" value="F:acyltransferase activity, transferring groups other than amino-acyl groups"/>
    <property type="evidence" value="ECO:0007669"/>
    <property type="project" value="InterPro"/>
</dbReference>
<gene>
    <name evidence="2" type="ORF">T440DRAFT_552889</name>
</gene>
<accession>A0A6A7BF12</accession>